<dbReference type="EMBL" id="JALJOT010000012">
    <property type="protein sequence ID" value="KAK9905047.1"/>
    <property type="molecule type" value="Genomic_DNA"/>
</dbReference>
<dbReference type="PANTHER" id="PTHR11017">
    <property type="entry name" value="LEUCINE-RICH REPEAT-CONTAINING PROTEIN"/>
    <property type="match status" value="1"/>
</dbReference>
<evidence type="ECO:0000313" key="2">
    <source>
        <dbReference type="Proteomes" id="UP001491310"/>
    </source>
</evidence>
<dbReference type="Gene3D" id="3.40.50.300">
    <property type="entry name" value="P-loop containing nucleotide triphosphate hydrolases"/>
    <property type="match status" value="1"/>
</dbReference>
<keyword evidence="2" id="KW-1185">Reference proteome</keyword>
<protein>
    <recommendedName>
        <fullName evidence="3">NB-ARC domain-containing protein</fullName>
    </recommendedName>
</protein>
<proteinExistence type="predicted"/>
<dbReference type="Proteomes" id="UP001491310">
    <property type="component" value="Unassembled WGS sequence"/>
</dbReference>
<name>A0ABR2YGV4_9CHLO</name>
<gene>
    <name evidence="1" type="ORF">WJX75_008552</name>
</gene>
<organism evidence="1 2">
    <name type="scientific">Coccomyxa subellipsoidea</name>
    <dbReference type="NCBI Taxonomy" id="248742"/>
    <lineage>
        <taxon>Eukaryota</taxon>
        <taxon>Viridiplantae</taxon>
        <taxon>Chlorophyta</taxon>
        <taxon>core chlorophytes</taxon>
        <taxon>Trebouxiophyceae</taxon>
        <taxon>Trebouxiophyceae incertae sedis</taxon>
        <taxon>Coccomyxaceae</taxon>
        <taxon>Coccomyxa</taxon>
    </lineage>
</organism>
<accession>A0ABR2YGV4</accession>
<evidence type="ECO:0008006" key="3">
    <source>
        <dbReference type="Google" id="ProtNLM"/>
    </source>
</evidence>
<dbReference type="InterPro" id="IPR027417">
    <property type="entry name" value="P-loop_NTPase"/>
</dbReference>
<comment type="caution">
    <text evidence="1">The sequence shown here is derived from an EMBL/GenBank/DDBJ whole genome shotgun (WGS) entry which is preliminary data.</text>
</comment>
<dbReference type="InterPro" id="IPR044974">
    <property type="entry name" value="Disease_R_plants"/>
</dbReference>
<evidence type="ECO:0000313" key="1">
    <source>
        <dbReference type="EMBL" id="KAK9905047.1"/>
    </source>
</evidence>
<reference evidence="1 2" key="1">
    <citation type="journal article" date="2024" name="Nat. Commun.">
        <title>Phylogenomics reveals the evolutionary origins of lichenization in chlorophyte algae.</title>
        <authorList>
            <person name="Puginier C."/>
            <person name="Libourel C."/>
            <person name="Otte J."/>
            <person name="Skaloud P."/>
            <person name="Haon M."/>
            <person name="Grisel S."/>
            <person name="Petersen M."/>
            <person name="Berrin J.G."/>
            <person name="Delaux P.M."/>
            <person name="Dal Grande F."/>
            <person name="Keller J."/>
        </authorList>
    </citation>
    <scope>NUCLEOTIDE SEQUENCE [LARGE SCALE GENOMIC DNA]</scope>
    <source>
        <strain evidence="1 2">SAG 216-7</strain>
    </source>
</reference>
<sequence>MDRKPTAKVYPIFYGVSPNDDKIMIDSMQRWLQSENLETDQCTANVTRLFRITGDPVNHSDPDLVATVVKKVLIDLGRKPLYLPGNYVGMEHRLGSALKQIEASKADANVKVYGIHGFGGTGKTTLAKALYNHLYLRFEGRHTCIELEEGLDQKDLVRERVASVVEACHGVPVVLEVVGCFLKDMEYHDYEEVAMQLNNFGEFGEDKRIQQSLLLSYKRLSPEKQTMFLDIACMLLGKQRQLAAWVFQGTRDAFEPRALWDLQSLIDASLVECEPDGTLSMHDTIASMARYIIRQHGSIHVYHILPLDSSNEFEGGYKASRLMLRNRHKVEKWLPSLYKFYQLEMLDIETTVWPKWTPDIRGPSLEKLGVRCPHFRGASKSSPCACATATSATIL</sequence>
<dbReference type="SUPFAM" id="SSF52540">
    <property type="entry name" value="P-loop containing nucleoside triphosphate hydrolases"/>
    <property type="match status" value="1"/>
</dbReference>